<evidence type="ECO:0000313" key="8">
    <source>
        <dbReference type="Proteomes" id="UP000525027"/>
    </source>
</evidence>
<dbReference type="InterPro" id="IPR015424">
    <property type="entry name" value="PyrdxlP-dep_Trfase"/>
</dbReference>
<evidence type="ECO:0000259" key="6">
    <source>
        <dbReference type="Pfam" id="PF00155"/>
    </source>
</evidence>
<dbReference type="GO" id="GO:0030170">
    <property type="term" value="F:pyridoxal phosphate binding"/>
    <property type="evidence" value="ECO:0007669"/>
    <property type="project" value="InterPro"/>
</dbReference>
<dbReference type="InterPro" id="IPR015421">
    <property type="entry name" value="PyrdxlP-dep_Trfase_major"/>
</dbReference>
<keyword evidence="7" id="KW-0808">Transferase</keyword>
<dbReference type="Pfam" id="PF00155">
    <property type="entry name" value="Aminotran_1_2"/>
    <property type="match status" value="1"/>
</dbReference>
<keyword evidence="4" id="KW-0456">Lyase</keyword>
<evidence type="ECO:0000256" key="3">
    <source>
        <dbReference type="ARBA" id="ARBA00022898"/>
    </source>
</evidence>
<protein>
    <recommendedName>
        <fullName evidence="2">cysteine-S-conjugate beta-lyase</fullName>
        <ecNumber evidence="2">4.4.1.13</ecNumber>
    </recommendedName>
</protein>
<dbReference type="InterPro" id="IPR051798">
    <property type="entry name" value="Class-II_PLP-Dep_Aminotrans"/>
</dbReference>
<dbReference type="Gene3D" id="3.90.1150.10">
    <property type="entry name" value="Aspartate Aminotransferase, domain 1"/>
    <property type="match status" value="1"/>
</dbReference>
<gene>
    <name evidence="7" type="ORF">GX397_05365</name>
</gene>
<dbReference type="EC" id="4.4.1.13" evidence="2"/>
<reference evidence="7 8" key="1">
    <citation type="journal article" date="2020" name="Biotechnol. Biofuels">
        <title>New insights from the biogas microbiome by comprehensive genome-resolved metagenomics of nearly 1600 species originating from multiple anaerobic digesters.</title>
        <authorList>
            <person name="Campanaro S."/>
            <person name="Treu L."/>
            <person name="Rodriguez-R L.M."/>
            <person name="Kovalovszki A."/>
            <person name="Ziels R.M."/>
            <person name="Maus I."/>
            <person name="Zhu X."/>
            <person name="Kougias P.G."/>
            <person name="Basile A."/>
            <person name="Luo G."/>
            <person name="Schluter A."/>
            <person name="Konstantinidis K.T."/>
            <person name="Angelidaki I."/>
        </authorList>
    </citation>
    <scope>NUCLEOTIDE SEQUENCE [LARGE SCALE GENOMIC DNA]</scope>
    <source>
        <strain evidence="7">AS25fmACSIPFO_94</strain>
    </source>
</reference>
<comment type="similarity">
    <text evidence="5">Belongs to the class-II pyridoxal-phosphate-dependent aminotransferase family. MalY/PatB cystathionine beta-lyase subfamily.</text>
</comment>
<dbReference type="PANTHER" id="PTHR43525">
    <property type="entry name" value="PROTEIN MALY"/>
    <property type="match status" value="1"/>
</dbReference>
<organism evidence="7 8">
    <name type="scientific">Acetomicrobium hydrogeniformans</name>
    <dbReference type="NCBI Taxonomy" id="649746"/>
    <lineage>
        <taxon>Bacteria</taxon>
        <taxon>Thermotogati</taxon>
        <taxon>Synergistota</taxon>
        <taxon>Synergistia</taxon>
        <taxon>Synergistales</taxon>
        <taxon>Acetomicrobiaceae</taxon>
        <taxon>Acetomicrobium</taxon>
    </lineage>
</organism>
<dbReference type="Gene3D" id="3.40.640.10">
    <property type="entry name" value="Type I PLP-dependent aspartate aminotransferase-like (Major domain)"/>
    <property type="match status" value="1"/>
</dbReference>
<dbReference type="AlphaFoldDB" id="A0A7V6ZEL3"/>
<evidence type="ECO:0000256" key="1">
    <source>
        <dbReference type="ARBA" id="ARBA00001933"/>
    </source>
</evidence>
<comment type="caution">
    <text evidence="7">The sequence shown here is derived from an EMBL/GenBank/DDBJ whole genome shotgun (WGS) entry which is preliminary data.</text>
</comment>
<dbReference type="GO" id="GO:0008483">
    <property type="term" value="F:transaminase activity"/>
    <property type="evidence" value="ECO:0007669"/>
    <property type="project" value="UniProtKB-KW"/>
</dbReference>
<name>A0A7V6ZEL3_9BACT</name>
<dbReference type="EMBL" id="DURU01000097">
    <property type="protein sequence ID" value="HHZ04477.1"/>
    <property type="molecule type" value="Genomic_DNA"/>
</dbReference>
<dbReference type="InterPro" id="IPR004839">
    <property type="entry name" value="Aminotransferase_I/II_large"/>
</dbReference>
<proteinExistence type="inferred from homology"/>
<dbReference type="InterPro" id="IPR015422">
    <property type="entry name" value="PyrdxlP-dep_Trfase_small"/>
</dbReference>
<dbReference type="GO" id="GO:0047804">
    <property type="term" value="F:cysteine-S-conjugate beta-lyase activity"/>
    <property type="evidence" value="ECO:0007669"/>
    <property type="project" value="UniProtKB-EC"/>
</dbReference>
<keyword evidence="3" id="KW-0663">Pyridoxal phosphate</keyword>
<sequence length="390" mass="43960">MEMSKYDFDDVLDRRGTCSEKWDGLLDNFGAEDLLPMWVADMDFKSPPKVVEVFVERSKHGVFGYPSKGKFYHDVIVDWVSKCHGWEIKREWIVDVPSVMPGIAASLLALTSKGDGVVVQPPVYPPFFEVTGSLDRKVLPNFLVEDEGWHMDLKNLEKILPSAEALLLCNPHNPVGRVWTEDELSALSHLCAKAEVPIISDDIHCDFVYPGRKYIPIASLNREAMMNSITFMSASKTFNIAGFKNAYAIVPNPEMREKLTKVLRGLHFGSGDLFGILGLETAYKYGRDWLDELVLYLEKNRDFALPILRRGGINVVKPEGTYLIWLDFRKFGLKQEELMDFIVRKAKLALNDGSAFGPNGVGFARMNIGCPRKTLSEGLKRLTEALSEMS</sequence>
<evidence type="ECO:0000256" key="5">
    <source>
        <dbReference type="ARBA" id="ARBA00037974"/>
    </source>
</evidence>
<accession>A0A7V6ZEL3</accession>
<evidence type="ECO:0000256" key="4">
    <source>
        <dbReference type="ARBA" id="ARBA00023239"/>
    </source>
</evidence>
<dbReference type="InterPro" id="IPR027619">
    <property type="entry name" value="C-S_lyase_PatB-like"/>
</dbReference>
<feature type="domain" description="Aminotransferase class I/classII large" evidence="6">
    <location>
        <begin position="41"/>
        <end position="382"/>
    </location>
</feature>
<evidence type="ECO:0000313" key="7">
    <source>
        <dbReference type="EMBL" id="HHZ04477.1"/>
    </source>
</evidence>
<evidence type="ECO:0000256" key="2">
    <source>
        <dbReference type="ARBA" id="ARBA00012224"/>
    </source>
</evidence>
<dbReference type="PANTHER" id="PTHR43525:SF1">
    <property type="entry name" value="PROTEIN MALY"/>
    <property type="match status" value="1"/>
</dbReference>
<keyword evidence="7" id="KW-0032">Aminotransferase</keyword>
<dbReference type="CDD" id="cd00609">
    <property type="entry name" value="AAT_like"/>
    <property type="match status" value="1"/>
</dbReference>
<dbReference type="Proteomes" id="UP000525027">
    <property type="component" value="Unassembled WGS sequence"/>
</dbReference>
<comment type="cofactor">
    <cofactor evidence="1">
        <name>pyridoxal 5'-phosphate</name>
        <dbReference type="ChEBI" id="CHEBI:597326"/>
    </cofactor>
</comment>
<dbReference type="SUPFAM" id="SSF53383">
    <property type="entry name" value="PLP-dependent transferases"/>
    <property type="match status" value="1"/>
</dbReference>
<dbReference type="NCBIfam" id="TIGR04350">
    <property type="entry name" value="C_S_lyase_PatB"/>
    <property type="match status" value="1"/>
</dbReference>